<keyword evidence="1" id="KW-0732">Signal</keyword>
<evidence type="ECO:0008006" key="4">
    <source>
        <dbReference type="Google" id="ProtNLM"/>
    </source>
</evidence>
<sequence precursor="true">MEIRKTRTPITTRILTASFVLLAAALLWASPPAHARSIPFGPGEKMTYEIHWTFVHAGNAVLEVMPDTKVDGASARHFRGTASTVPWVDKFYKVRDTMDAWTDPDVTHALRYQSDQNEGKYSKKADLVFDPANRRTFRYIEGELKHELEQPESVFDPMSVLFAFRKQVLYKTMQFGANVTDGKVSVVGKAHVEDTETLKTPMGDIPCFRVRLDVRHLSGVFRKSPDAELLVWFSADSRRIPVRVRSKVVVGHFTLELVDYQPPAELQTTNDN</sequence>
<dbReference type="KEGG" id="das:Daes_2767"/>
<feature type="chain" id="PRO_5003211191" description="DUF3108 domain-containing protein" evidence="1">
    <location>
        <begin position="36"/>
        <end position="272"/>
    </location>
</feature>
<protein>
    <recommendedName>
        <fullName evidence="4">DUF3108 domain-containing protein</fullName>
    </recommendedName>
</protein>
<keyword evidence="3" id="KW-1185">Reference proteome</keyword>
<dbReference type="Pfam" id="PF11306">
    <property type="entry name" value="DUF3108"/>
    <property type="match status" value="1"/>
</dbReference>
<name>E6VXE7_PSEA9</name>
<dbReference type="STRING" id="643562.Daes_2767"/>
<reference evidence="2 3" key="2">
    <citation type="journal article" date="2014" name="Genome Announc.">
        <title>Complete Genome Sequence of the Subsurface, Mesophilic Sulfate-Reducing Bacterium Desulfovibrio aespoeensis Aspo-2.</title>
        <authorList>
            <person name="Pedersen K."/>
            <person name="Bengtsson A."/>
            <person name="Edlund J."/>
            <person name="Rabe L."/>
            <person name="Hazen T."/>
            <person name="Chakraborty R."/>
            <person name="Goodwin L."/>
            <person name="Shapiro N."/>
        </authorList>
    </citation>
    <scope>NUCLEOTIDE SEQUENCE [LARGE SCALE GENOMIC DNA]</scope>
    <source>
        <strain evidence="3">ATCC 700646 / DSM 10631 / Aspo-2</strain>
    </source>
</reference>
<dbReference type="EMBL" id="CP002431">
    <property type="protein sequence ID" value="ADU63763.1"/>
    <property type="molecule type" value="Genomic_DNA"/>
</dbReference>
<dbReference type="Proteomes" id="UP000002191">
    <property type="component" value="Chromosome"/>
</dbReference>
<gene>
    <name evidence="2" type="ordered locus">Daes_2767</name>
</gene>
<evidence type="ECO:0000256" key="1">
    <source>
        <dbReference type="SAM" id="SignalP"/>
    </source>
</evidence>
<reference evidence="3" key="1">
    <citation type="submission" date="2010-12" db="EMBL/GenBank/DDBJ databases">
        <title>Complete sequence of Desulfovibrio aespoeensis Aspo-2.</title>
        <authorList>
            <consortium name="US DOE Joint Genome Institute"/>
            <person name="Lucas S."/>
            <person name="Copeland A."/>
            <person name="Lapidus A."/>
            <person name="Cheng J.-F."/>
            <person name="Goodwin L."/>
            <person name="Pitluck S."/>
            <person name="Chertkov O."/>
            <person name="Misra M."/>
            <person name="Detter J.C."/>
            <person name="Han C."/>
            <person name="Tapia R."/>
            <person name="Land M."/>
            <person name="Hauser L."/>
            <person name="Kyrpides N."/>
            <person name="Ivanova N."/>
            <person name="Ovchinnikova G."/>
            <person name="Pedersen K."/>
            <person name="Jagevall S."/>
            <person name="Hazen T."/>
            <person name="Woyke T."/>
        </authorList>
    </citation>
    <scope>NUCLEOTIDE SEQUENCE [LARGE SCALE GENOMIC DNA]</scope>
    <source>
        <strain evidence="3">ATCC 700646 / DSM 10631 / Aspo-2</strain>
    </source>
</reference>
<evidence type="ECO:0000313" key="2">
    <source>
        <dbReference type="EMBL" id="ADU63763.1"/>
    </source>
</evidence>
<dbReference type="eggNOG" id="COG3170">
    <property type="taxonomic scope" value="Bacteria"/>
</dbReference>
<evidence type="ECO:0000313" key="3">
    <source>
        <dbReference type="Proteomes" id="UP000002191"/>
    </source>
</evidence>
<dbReference type="RefSeq" id="WP_013515669.1">
    <property type="nucleotide sequence ID" value="NC_014844.1"/>
</dbReference>
<organism evidence="2 3">
    <name type="scientific">Pseudodesulfovibrio aespoeensis (strain ATCC 700646 / DSM 10631 / Aspo-2)</name>
    <name type="common">Desulfovibrio aespoeensis</name>
    <dbReference type="NCBI Taxonomy" id="643562"/>
    <lineage>
        <taxon>Bacteria</taxon>
        <taxon>Pseudomonadati</taxon>
        <taxon>Thermodesulfobacteriota</taxon>
        <taxon>Desulfovibrionia</taxon>
        <taxon>Desulfovibrionales</taxon>
        <taxon>Desulfovibrionaceae</taxon>
    </lineage>
</organism>
<feature type="signal peptide" evidence="1">
    <location>
        <begin position="1"/>
        <end position="35"/>
    </location>
</feature>
<dbReference type="AlphaFoldDB" id="E6VXE7"/>
<proteinExistence type="predicted"/>
<dbReference type="InterPro" id="IPR021457">
    <property type="entry name" value="DUF3108"/>
</dbReference>
<dbReference type="OrthoDB" id="9806641at2"/>
<accession>E6VXE7</accession>
<dbReference type="HOGENOM" id="CLU_073797_3_1_7"/>